<dbReference type="Gene3D" id="3.30.420.10">
    <property type="entry name" value="Ribonuclease H-like superfamily/Ribonuclease H"/>
    <property type="match status" value="2"/>
</dbReference>
<evidence type="ECO:0000256" key="9">
    <source>
        <dbReference type="ARBA" id="ARBA00022918"/>
    </source>
</evidence>
<dbReference type="InterPro" id="IPR036397">
    <property type="entry name" value="RNaseH_sf"/>
</dbReference>
<evidence type="ECO:0000256" key="11">
    <source>
        <dbReference type="ARBA" id="ARBA00039658"/>
    </source>
</evidence>
<reference evidence="14" key="3">
    <citation type="submission" date="2025-09" db="UniProtKB">
        <authorList>
            <consortium name="Ensembl"/>
        </authorList>
    </citation>
    <scope>IDENTIFICATION</scope>
</reference>
<name>H3CMX8_TETNG</name>
<dbReference type="GO" id="GO:0004523">
    <property type="term" value="F:RNA-DNA hybrid ribonuclease activity"/>
    <property type="evidence" value="ECO:0007669"/>
    <property type="project" value="UniProtKB-EC"/>
</dbReference>
<dbReference type="GO" id="GO:0003964">
    <property type="term" value="F:RNA-directed DNA polymerase activity"/>
    <property type="evidence" value="ECO:0007669"/>
    <property type="project" value="UniProtKB-KW"/>
</dbReference>
<dbReference type="PANTHER" id="PTHR37984">
    <property type="entry name" value="PROTEIN CBG26694"/>
    <property type="match status" value="1"/>
</dbReference>
<accession>H3CMX8</accession>
<keyword evidence="8" id="KW-0378">Hydrolase</keyword>
<organism evidence="14 15">
    <name type="scientific">Tetraodon nigroviridis</name>
    <name type="common">Spotted green pufferfish</name>
    <name type="synonym">Chelonodon nigroviridis</name>
    <dbReference type="NCBI Taxonomy" id="99883"/>
    <lineage>
        <taxon>Eukaryota</taxon>
        <taxon>Metazoa</taxon>
        <taxon>Chordata</taxon>
        <taxon>Craniata</taxon>
        <taxon>Vertebrata</taxon>
        <taxon>Euteleostomi</taxon>
        <taxon>Actinopterygii</taxon>
        <taxon>Neopterygii</taxon>
        <taxon>Teleostei</taxon>
        <taxon>Neoteleostei</taxon>
        <taxon>Acanthomorphata</taxon>
        <taxon>Eupercaria</taxon>
        <taxon>Tetraodontiformes</taxon>
        <taxon>Tetradontoidea</taxon>
        <taxon>Tetraodontidae</taxon>
        <taxon>Tetraodon</taxon>
    </lineage>
</organism>
<evidence type="ECO:0000256" key="3">
    <source>
        <dbReference type="ARBA" id="ARBA00022670"/>
    </source>
</evidence>
<dbReference type="InterPro" id="IPR043128">
    <property type="entry name" value="Rev_trsase/Diguanyl_cyclase"/>
</dbReference>
<dbReference type="PROSITE" id="PS50878">
    <property type="entry name" value="RT_POL"/>
    <property type="match status" value="1"/>
</dbReference>
<dbReference type="InterPro" id="IPR041588">
    <property type="entry name" value="Integrase_H2C2"/>
</dbReference>
<dbReference type="InterPro" id="IPR002495">
    <property type="entry name" value="Glyco_trans_8"/>
</dbReference>
<keyword evidence="6" id="KW-0540">Nuclease</keyword>
<keyword evidence="3" id="KW-0645">Protease</keyword>
<keyword evidence="4" id="KW-0808">Transferase</keyword>
<dbReference type="STRING" id="99883.ENSTNIP00000009609"/>
<dbReference type="InParanoid" id="H3CMX8"/>
<feature type="domain" description="Integrase catalytic" evidence="13">
    <location>
        <begin position="992"/>
        <end position="1153"/>
    </location>
</feature>
<dbReference type="GO" id="GO:0003676">
    <property type="term" value="F:nucleic acid binding"/>
    <property type="evidence" value="ECO:0007669"/>
    <property type="project" value="InterPro"/>
</dbReference>
<dbReference type="Pfam" id="PF00665">
    <property type="entry name" value="rve"/>
    <property type="match status" value="2"/>
</dbReference>
<keyword evidence="10" id="KW-0511">Multifunctional enzyme</keyword>
<evidence type="ECO:0000256" key="8">
    <source>
        <dbReference type="ARBA" id="ARBA00022801"/>
    </source>
</evidence>
<reference evidence="14" key="2">
    <citation type="submission" date="2025-08" db="UniProtKB">
        <authorList>
            <consortium name="Ensembl"/>
        </authorList>
    </citation>
    <scope>IDENTIFICATION</scope>
</reference>
<evidence type="ECO:0000256" key="6">
    <source>
        <dbReference type="ARBA" id="ARBA00022722"/>
    </source>
</evidence>
<dbReference type="Proteomes" id="UP000007303">
    <property type="component" value="Unassembled WGS sequence"/>
</dbReference>
<dbReference type="CDD" id="cd09274">
    <property type="entry name" value="RNase_HI_RT_Ty3"/>
    <property type="match status" value="1"/>
</dbReference>
<feature type="domain" description="Integrase catalytic" evidence="13">
    <location>
        <begin position="162"/>
        <end position="325"/>
    </location>
</feature>
<keyword evidence="5" id="KW-0548">Nucleotidyltransferase</keyword>
<dbReference type="FunFam" id="3.30.70.270:FF:000020">
    <property type="entry name" value="Transposon Tf2-6 polyprotein-like Protein"/>
    <property type="match status" value="1"/>
</dbReference>
<dbReference type="HOGENOM" id="CLU_254896_0_0_1"/>
<evidence type="ECO:0000256" key="7">
    <source>
        <dbReference type="ARBA" id="ARBA00022759"/>
    </source>
</evidence>
<dbReference type="GO" id="GO:0008194">
    <property type="term" value="F:UDP-glycosyltransferase activity"/>
    <property type="evidence" value="ECO:0007669"/>
    <property type="project" value="UniProtKB-ARBA"/>
</dbReference>
<dbReference type="EC" id="3.1.26.4" evidence="2"/>
<dbReference type="GO" id="GO:0008233">
    <property type="term" value="F:peptidase activity"/>
    <property type="evidence" value="ECO:0007669"/>
    <property type="project" value="UniProtKB-KW"/>
</dbReference>
<dbReference type="SUPFAM" id="SSF53098">
    <property type="entry name" value="Ribonuclease H-like"/>
    <property type="match status" value="2"/>
</dbReference>
<dbReference type="SUPFAM" id="SSF56672">
    <property type="entry name" value="DNA/RNA polymerases"/>
    <property type="match status" value="1"/>
</dbReference>
<dbReference type="FunFam" id="3.10.10.10:FF:000007">
    <property type="entry name" value="Retrovirus-related Pol polyprotein from transposon 17.6-like Protein"/>
    <property type="match status" value="1"/>
</dbReference>
<keyword evidence="15" id="KW-1185">Reference proteome</keyword>
<sequence>CRSLGLRVSSRHLAAVSEFTTDIRHVAGKANPVADCLSRVLICPVYLGLDFSSMAADQSGDQEIRALESAGTGLKLEKAVVQDGGPTLLCDVSTGRPRPVVPGTWRRRVFDMVHSLSHPGVRASVKLVSAKFVWPGLRKEVRDWAAACVACQRAKVHQHTKAPLEPFTIPARRFDHVHVDLVGPLPPSHGYTHLLTMVDRTTRWPEVVPLSSTTSADVARAFLSVWVARFGSPSDITSDRGPQFVSDLWSSMARSLGTQVHRTTAYHPQANGLCERFHRSLKAALRAALSDDSWVDRLPWVMLGLRSAPKEDLGASPAELVLGQPLRVPGEFLPESAPPCNFPVGSSFSAGPALAPSPVLHCFPRSFVPTDLATARFVFVRHDAHRSPLRPPYDGPFRVLETGTKSFVLDMGGRAERVTLDRLKPAHLLAGQDVLPAQVPRRGRPPKVQDIPPYDFSSDLQPAVDLVSPACGSSAFPEEGRRSPHGPLHSIWVPKADGSWRPCGDFRRLNNITAHDRYPIPHIQDFSIRLAGATIFSKVDLVRGYHQVPVRAEDVPKTAVITPFGLFEFLRMPFGLKGAAQTFQRLMDSVLRGLTFVFVYLDDILVASPSADEHLTHLGQVFQRLADHGLIVNPAKCQFGLQVIDFLGHRISSEGAVPLPAKVQVVAEFPRPASVKALQEFLGMVNFYNRFLPRAAHLLQPLYEALRLKKATDQVDWTAERVQAFEGAKSALANATLLAHPAPRADIALTTDASDVAVGAVVEQGVGGVWQPLAFFSRKLRDNERKYSVFDRESLALYLATRHFRFLLEGRSFTAYVDHKPLTFAMSKVSEPWSARQQRHLAAVSEFTTDIRHVAGKANPVADCLSRVLVCPVYLGLDFASMAADQSGDQEIRALESAGTGLKLEKAVVQDGGPTLLCDVSTGRPRPVVPGTWRRRVFDMVHSLSHPGVRASVKLVSAKFVWPGLRKEVREWAAACVACQRAKVHQHTKAPLEPFPIPARRFDHVHVDLVGPLPPSHGYTHLLTMVDRTTRWPEVVPLSSTTSADVARAFLSVWVARFGSPSDITSDRGPQFVSELWSSMARSLGTQVHRTTAYHPQANGLCERFHRSLKAALRAALSDDSWVDRLPWVMLGLRSAPKEDLGASPAELVLGQPLRVPGEFLPESAPPCNFPVGSSFSAGPALAPSPVLHCFPRSFVPTDLATARFVFVRHDAHRSPLRPPYDGPFRVLETGTKSFVLDMGGRAERVTLDRLKPAHLLAGQDVLPAQVPRRGRPPKVQDIPPYDFSSDLQPAVDLYIIKTKLKKIQCKILEFNPMVLQGKVKPDSSRPDLLHPLNFVRFHLPQLDINHNRVIYLDDDVIVQATYQLFRCLSNVSVAQLHLGLVHVRVRLLNVL</sequence>
<dbReference type="Pfam" id="PF17921">
    <property type="entry name" value="Integrase_H2C2"/>
    <property type="match status" value="2"/>
</dbReference>
<evidence type="ECO:0000259" key="12">
    <source>
        <dbReference type="PROSITE" id="PS50878"/>
    </source>
</evidence>
<evidence type="ECO:0000313" key="15">
    <source>
        <dbReference type="Proteomes" id="UP000007303"/>
    </source>
</evidence>
<dbReference type="CDD" id="cd01647">
    <property type="entry name" value="RT_LTR"/>
    <property type="match status" value="1"/>
</dbReference>
<dbReference type="InterPro" id="IPR012337">
    <property type="entry name" value="RNaseH-like_sf"/>
</dbReference>
<dbReference type="GO" id="GO:0006508">
    <property type="term" value="P:proteolysis"/>
    <property type="evidence" value="ECO:0007669"/>
    <property type="project" value="UniProtKB-KW"/>
</dbReference>
<dbReference type="Gene3D" id="1.10.340.70">
    <property type="match status" value="2"/>
</dbReference>
<dbReference type="GO" id="GO:0015074">
    <property type="term" value="P:DNA integration"/>
    <property type="evidence" value="ECO:0007669"/>
    <property type="project" value="InterPro"/>
</dbReference>
<evidence type="ECO:0000259" key="13">
    <source>
        <dbReference type="PROSITE" id="PS50994"/>
    </source>
</evidence>
<dbReference type="Pfam" id="PF00078">
    <property type="entry name" value="RVT_1"/>
    <property type="match status" value="1"/>
</dbReference>
<keyword evidence="7" id="KW-0255">Endonuclease</keyword>
<protein>
    <recommendedName>
        <fullName evidence="11">Gypsy retrotransposon integrase-like protein 1</fullName>
        <ecNumber evidence="2">3.1.26.4</ecNumber>
    </recommendedName>
</protein>
<dbReference type="Pfam" id="PF01501">
    <property type="entry name" value="Glyco_transf_8"/>
    <property type="match status" value="1"/>
</dbReference>
<dbReference type="InterPro" id="IPR043502">
    <property type="entry name" value="DNA/RNA_pol_sf"/>
</dbReference>
<dbReference type="InterPro" id="IPR029044">
    <property type="entry name" value="Nucleotide-diphossugar_trans"/>
</dbReference>
<reference evidence="15" key="1">
    <citation type="journal article" date="2004" name="Nature">
        <title>Genome duplication in the teleost fish Tetraodon nigroviridis reveals the early vertebrate proto-karyotype.</title>
        <authorList>
            <person name="Jaillon O."/>
            <person name="Aury J.-M."/>
            <person name="Brunet F."/>
            <person name="Petit J.-L."/>
            <person name="Stange-Thomann N."/>
            <person name="Mauceli E."/>
            <person name="Bouneau L."/>
            <person name="Fischer C."/>
            <person name="Ozouf-Costaz C."/>
            <person name="Bernot A."/>
            <person name="Nicaud S."/>
            <person name="Jaffe D."/>
            <person name="Fisher S."/>
            <person name="Lutfalla G."/>
            <person name="Dossat C."/>
            <person name="Segurens B."/>
            <person name="Dasilva C."/>
            <person name="Salanoubat M."/>
            <person name="Levy M."/>
            <person name="Boudet N."/>
            <person name="Castellano S."/>
            <person name="Anthouard V."/>
            <person name="Jubin C."/>
            <person name="Castelli V."/>
            <person name="Katinka M."/>
            <person name="Vacherie B."/>
            <person name="Biemont C."/>
            <person name="Skalli Z."/>
            <person name="Cattolico L."/>
            <person name="Poulain J."/>
            <person name="De Berardinis V."/>
            <person name="Cruaud C."/>
            <person name="Duprat S."/>
            <person name="Brottier P."/>
            <person name="Coutanceau J.-P."/>
            <person name="Gouzy J."/>
            <person name="Parra G."/>
            <person name="Lardier G."/>
            <person name="Chapple C."/>
            <person name="McKernan K.J."/>
            <person name="McEwan P."/>
            <person name="Bosak S."/>
            <person name="Kellis M."/>
            <person name="Volff J.-N."/>
            <person name="Guigo R."/>
            <person name="Zody M.C."/>
            <person name="Mesirov J."/>
            <person name="Lindblad-Toh K."/>
            <person name="Birren B."/>
            <person name="Nusbaum C."/>
            <person name="Kahn D."/>
            <person name="Robinson-Rechavi M."/>
            <person name="Laudet V."/>
            <person name="Schachter V."/>
            <person name="Quetier F."/>
            <person name="Saurin W."/>
            <person name="Scarpelli C."/>
            <person name="Wincker P."/>
            <person name="Lander E.S."/>
            <person name="Weissenbach J."/>
            <person name="Roest Crollius H."/>
        </authorList>
    </citation>
    <scope>NUCLEOTIDE SEQUENCE [LARGE SCALE GENOMIC DNA]</scope>
</reference>
<evidence type="ECO:0000256" key="4">
    <source>
        <dbReference type="ARBA" id="ARBA00022679"/>
    </source>
</evidence>
<dbReference type="Pfam" id="PF17919">
    <property type="entry name" value="RT_RNaseH_2"/>
    <property type="match status" value="1"/>
</dbReference>
<dbReference type="InterPro" id="IPR041577">
    <property type="entry name" value="RT_RNaseH_2"/>
</dbReference>
<dbReference type="PROSITE" id="PS50994">
    <property type="entry name" value="INTEGRASE"/>
    <property type="match status" value="2"/>
</dbReference>
<dbReference type="Gene3D" id="3.30.70.270">
    <property type="match status" value="2"/>
</dbReference>
<keyword evidence="9" id="KW-0695">RNA-directed DNA polymerase</keyword>
<evidence type="ECO:0000313" key="14">
    <source>
        <dbReference type="Ensembl" id="ENSTNIP00000009609.1"/>
    </source>
</evidence>
<dbReference type="InterPro" id="IPR001584">
    <property type="entry name" value="Integrase_cat-core"/>
</dbReference>
<dbReference type="GeneTree" id="ENSGT01100000263500"/>
<evidence type="ECO:0000256" key="5">
    <source>
        <dbReference type="ARBA" id="ARBA00022695"/>
    </source>
</evidence>
<evidence type="ECO:0000256" key="1">
    <source>
        <dbReference type="ARBA" id="ARBA00010879"/>
    </source>
</evidence>
<dbReference type="InterPro" id="IPR050951">
    <property type="entry name" value="Retrovirus_Pol_polyprotein"/>
</dbReference>
<dbReference type="InterPro" id="IPR000477">
    <property type="entry name" value="RT_dom"/>
</dbReference>
<dbReference type="FunFam" id="3.30.420.10:FF:000032">
    <property type="entry name" value="Retrovirus-related Pol polyprotein from transposon 297-like Protein"/>
    <property type="match status" value="2"/>
</dbReference>
<dbReference type="PANTHER" id="PTHR37984:SF5">
    <property type="entry name" value="PROTEIN NYNRIN-LIKE"/>
    <property type="match status" value="1"/>
</dbReference>
<comment type="similarity">
    <text evidence="1">Belongs to the beta type-B retroviral polymerase family. HERV class-II K(HML-2) pol subfamily.</text>
</comment>
<dbReference type="SUPFAM" id="SSF53448">
    <property type="entry name" value="Nucleotide-diphospho-sugar transferases"/>
    <property type="match status" value="1"/>
</dbReference>
<evidence type="ECO:0000256" key="10">
    <source>
        <dbReference type="ARBA" id="ARBA00023268"/>
    </source>
</evidence>
<dbReference type="Gene3D" id="3.10.10.10">
    <property type="entry name" value="HIV Type 1 Reverse Transcriptase, subunit A, domain 1"/>
    <property type="match status" value="1"/>
</dbReference>
<feature type="domain" description="Reverse transcriptase" evidence="12">
    <location>
        <begin position="474"/>
        <end position="651"/>
    </location>
</feature>
<proteinExistence type="inferred from homology"/>
<evidence type="ECO:0000256" key="2">
    <source>
        <dbReference type="ARBA" id="ARBA00012180"/>
    </source>
</evidence>
<dbReference type="Ensembl" id="ENSTNIT00000009784.1">
    <property type="protein sequence ID" value="ENSTNIP00000009609.1"/>
    <property type="gene ID" value="ENSTNIG00000006817.1"/>
</dbReference>